<protein>
    <submittedName>
        <fullName evidence="1">Uncharacterized protein</fullName>
    </submittedName>
</protein>
<keyword evidence="2" id="KW-1185">Reference proteome</keyword>
<evidence type="ECO:0000313" key="2">
    <source>
        <dbReference type="Proteomes" id="UP001066276"/>
    </source>
</evidence>
<evidence type="ECO:0000313" key="1">
    <source>
        <dbReference type="EMBL" id="KAJ1206365.1"/>
    </source>
</evidence>
<organism evidence="1 2">
    <name type="scientific">Pleurodeles waltl</name>
    <name type="common">Iberian ribbed newt</name>
    <dbReference type="NCBI Taxonomy" id="8319"/>
    <lineage>
        <taxon>Eukaryota</taxon>
        <taxon>Metazoa</taxon>
        <taxon>Chordata</taxon>
        <taxon>Craniata</taxon>
        <taxon>Vertebrata</taxon>
        <taxon>Euteleostomi</taxon>
        <taxon>Amphibia</taxon>
        <taxon>Batrachia</taxon>
        <taxon>Caudata</taxon>
        <taxon>Salamandroidea</taxon>
        <taxon>Salamandridae</taxon>
        <taxon>Pleurodelinae</taxon>
        <taxon>Pleurodeles</taxon>
    </lineage>
</organism>
<gene>
    <name evidence="1" type="ORF">NDU88_001771</name>
</gene>
<accession>A0AAV7W0F6</accession>
<proteinExistence type="predicted"/>
<comment type="caution">
    <text evidence="1">The sequence shown here is derived from an EMBL/GenBank/DDBJ whole genome shotgun (WGS) entry which is preliminary data.</text>
</comment>
<sequence length="151" mass="16885">MMVKPKSTKNLVPGTGAVAGLTAPTDQSTDVLGHLEATLHTYSAQFEMHAILGIETMLESKIHAVSLKVNLLLASHRKLAERVDDTESSLTAKQPMLQYLQGQLNSMRVQSTSLHQWEQEAERRMRRSNLCFLGFLEWSEGRAWNFSSKTG</sequence>
<name>A0AAV7W0F6_PLEWA</name>
<dbReference type="Proteomes" id="UP001066276">
    <property type="component" value="Chromosome 1_2"/>
</dbReference>
<dbReference type="AlphaFoldDB" id="A0AAV7W0F6"/>
<reference evidence="1" key="1">
    <citation type="journal article" date="2022" name="bioRxiv">
        <title>Sequencing and chromosome-scale assembly of the giantPleurodeles waltlgenome.</title>
        <authorList>
            <person name="Brown T."/>
            <person name="Elewa A."/>
            <person name="Iarovenko S."/>
            <person name="Subramanian E."/>
            <person name="Araus A.J."/>
            <person name="Petzold A."/>
            <person name="Susuki M."/>
            <person name="Suzuki K.-i.T."/>
            <person name="Hayashi T."/>
            <person name="Toyoda A."/>
            <person name="Oliveira C."/>
            <person name="Osipova E."/>
            <person name="Leigh N.D."/>
            <person name="Simon A."/>
            <person name="Yun M.H."/>
        </authorList>
    </citation>
    <scope>NUCLEOTIDE SEQUENCE</scope>
    <source>
        <strain evidence="1">20211129_DDA</strain>
        <tissue evidence="1">Liver</tissue>
    </source>
</reference>
<dbReference type="EMBL" id="JANPWB010000002">
    <property type="protein sequence ID" value="KAJ1206365.1"/>
    <property type="molecule type" value="Genomic_DNA"/>
</dbReference>